<dbReference type="Pfam" id="PF13432">
    <property type="entry name" value="TPR_16"/>
    <property type="match status" value="2"/>
</dbReference>
<evidence type="ECO:0008006" key="3">
    <source>
        <dbReference type="Google" id="ProtNLM"/>
    </source>
</evidence>
<dbReference type="AlphaFoldDB" id="A0A2U0SEE6"/>
<reference evidence="1 2" key="1">
    <citation type="submission" date="2018-05" db="EMBL/GenBank/DDBJ databases">
        <title>Description of Sphingomonas pokkalii sp nov, isolated from the rhizosphere of saline tolerant pokkali rice and its draft genome analysis.</title>
        <authorList>
            <person name="Menon R."/>
            <person name="Kumari S."/>
            <person name="Rameshkumar N."/>
        </authorList>
    </citation>
    <scope>NUCLEOTIDE SEQUENCE [LARGE SCALE GENOMIC DNA]</scope>
    <source>
        <strain evidence="1 2">L3B27</strain>
    </source>
</reference>
<dbReference type="SUPFAM" id="SSF48452">
    <property type="entry name" value="TPR-like"/>
    <property type="match status" value="1"/>
</dbReference>
<dbReference type="InterPro" id="IPR019734">
    <property type="entry name" value="TPR_rpt"/>
</dbReference>
<name>A0A2U0SEE6_9SPHN</name>
<evidence type="ECO:0000313" key="1">
    <source>
        <dbReference type="EMBL" id="PVX29645.1"/>
    </source>
</evidence>
<keyword evidence="2" id="KW-1185">Reference proteome</keyword>
<evidence type="ECO:0000313" key="2">
    <source>
        <dbReference type="Proteomes" id="UP000245890"/>
    </source>
</evidence>
<organism evidence="1 2">
    <name type="scientific">Sphingomonas pokkalii</name>
    <dbReference type="NCBI Taxonomy" id="2175090"/>
    <lineage>
        <taxon>Bacteria</taxon>
        <taxon>Pseudomonadati</taxon>
        <taxon>Pseudomonadota</taxon>
        <taxon>Alphaproteobacteria</taxon>
        <taxon>Sphingomonadales</taxon>
        <taxon>Sphingomonadaceae</taxon>
        <taxon>Sphingomonas</taxon>
    </lineage>
</organism>
<dbReference type="RefSeq" id="WP_116469079.1">
    <property type="nucleotide sequence ID" value="NZ_QENQ01000001.1"/>
</dbReference>
<dbReference type="SMART" id="SM00028">
    <property type="entry name" value="TPR"/>
    <property type="match status" value="5"/>
</dbReference>
<accession>A0A2U0SEE6</accession>
<protein>
    <recommendedName>
        <fullName evidence="3">Tetratricopeptide repeat protein</fullName>
    </recommendedName>
</protein>
<sequence length="277" mass="28142">MLLPLLLLIAQDRTAVAPKAGPVLRDAERARAAAAKAAAAAAPPPGEPPRFTKCMDLATGDPAAAIDEAVKWGTDKGGMFARQCLAVAYTNQGRWDSAAAAFEEAAGEAETAKDGPRAATYWTQAGNAWLAAKKPPKARAAINAALASGQLKGLALGEAYLDRARAAVASGENAGARADIDVALAKAGDDPLAWLLSATLARRMHDLPRAQKDIAEAVQRAGDDVSVQLEAGNIAAAAGDEAAARAAWTKVVTAAPGSPQAAAARAALAQFDPAPAQ</sequence>
<dbReference type="Proteomes" id="UP000245890">
    <property type="component" value="Unassembled WGS sequence"/>
</dbReference>
<dbReference type="Gene3D" id="1.25.40.10">
    <property type="entry name" value="Tetratricopeptide repeat domain"/>
    <property type="match status" value="2"/>
</dbReference>
<dbReference type="OrthoDB" id="7566477at2"/>
<gene>
    <name evidence="1" type="ORF">DD559_10205</name>
</gene>
<comment type="caution">
    <text evidence="1">The sequence shown here is derived from an EMBL/GenBank/DDBJ whole genome shotgun (WGS) entry which is preliminary data.</text>
</comment>
<dbReference type="InterPro" id="IPR011990">
    <property type="entry name" value="TPR-like_helical_dom_sf"/>
</dbReference>
<proteinExistence type="predicted"/>
<dbReference type="EMBL" id="QENQ01000001">
    <property type="protein sequence ID" value="PVX29645.1"/>
    <property type="molecule type" value="Genomic_DNA"/>
</dbReference>